<dbReference type="KEGG" id="kps:KPNJ2_03348"/>
<dbReference type="AlphaFoldDB" id="W8UWY0"/>
<reference evidence="1 2" key="1">
    <citation type="journal article" date="2014" name="Proc. Natl. Acad. Sci. U.S.A.">
        <title>Molecular dissection of the evolution of carbapenem-resistant multilocus sequence type 258 Klebsiella pneumoniae.</title>
        <authorList>
            <person name="Deleo F.R."/>
            <person name="Chen L."/>
            <person name="Porcella S.F."/>
            <person name="Martens C.A."/>
            <person name="Kobayashi S.D."/>
            <person name="Porter A.R."/>
            <person name="Chavda K.D."/>
            <person name="Jacobs M.R."/>
            <person name="Mathema B."/>
            <person name="Olsen R.J."/>
            <person name="Bonomo R.A."/>
            <person name="Musser J.M."/>
            <person name="Kreiswirth B.N."/>
        </authorList>
    </citation>
    <scope>NUCLEOTIDE SEQUENCE [LARGE SCALE GENOMIC DNA]</scope>
    <source>
        <strain evidence="1">30684/NJST258_2</strain>
    </source>
</reference>
<dbReference type="EMBL" id="CP006918">
    <property type="protein sequence ID" value="AHM80128.1"/>
    <property type="molecule type" value="Genomic_DNA"/>
</dbReference>
<evidence type="ECO:0000313" key="1">
    <source>
        <dbReference type="EMBL" id="AHM80128.1"/>
    </source>
</evidence>
<protein>
    <submittedName>
        <fullName evidence="1">Uncharacterized protein</fullName>
    </submittedName>
</protein>
<accession>W8UWY0</accession>
<dbReference type="HOGENOM" id="CLU_3356682_0_0_6"/>
<evidence type="ECO:0000313" key="2">
    <source>
        <dbReference type="Proteomes" id="UP000019586"/>
    </source>
</evidence>
<sequence length="36" mass="4024">MRCARCYRDALLTMDITPIATTTIITIMTTTNASRC</sequence>
<name>W8UWY0_KLEPN</name>
<dbReference type="Proteomes" id="UP000019586">
    <property type="component" value="Chromosome"/>
</dbReference>
<organism evidence="1 2">
    <name type="scientific">Klebsiella pneumoniae 30684/NJST258_2</name>
    <dbReference type="NCBI Taxonomy" id="1420013"/>
    <lineage>
        <taxon>Bacteria</taxon>
        <taxon>Pseudomonadati</taxon>
        <taxon>Pseudomonadota</taxon>
        <taxon>Gammaproteobacteria</taxon>
        <taxon>Enterobacterales</taxon>
        <taxon>Enterobacteriaceae</taxon>
        <taxon>Klebsiella/Raoultella group</taxon>
        <taxon>Klebsiella</taxon>
        <taxon>Klebsiella pneumoniae complex</taxon>
    </lineage>
</organism>
<proteinExistence type="predicted"/>
<gene>
    <name evidence="1" type="ORF">KPNJ2_03348</name>
</gene>